<dbReference type="Gene3D" id="3.40.630.30">
    <property type="match status" value="1"/>
</dbReference>
<name>A0A248LDS0_9NEIS</name>
<dbReference type="InterPro" id="IPR000182">
    <property type="entry name" value="GNAT_dom"/>
</dbReference>
<dbReference type="GO" id="GO:0016747">
    <property type="term" value="F:acyltransferase activity, transferring groups other than amino-acyl groups"/>
    <property type="evidence" value="ECO:0007669"/>
    <property type="project" value="InterPro"/>
</dbReference>
<sequence>MPISWTCLPFADLGVDALYDCLALRDAVFVVEQDSVYGDVDGLDRVALHLLGRNDAGELVAYARLLPPGSKRTTEVAIGRVVITPAARGRGLGKVLLAEAVAAARSRWPGVPLWLSAQVDKLGLYACFGFVAEGEAYDDGGILHRDMRAPG</sequence>
<evidence type="ECO:0000259" key="3">
    <source>
        <dbReference type="PROSITE" id="PS51186"/>
    </source>
</evidence>
<dbReference type="Pfam" id="PF00583">
    <property type="entry name" value="Acetyltransf_1"/>
    <property type="match status" value="1"/>
</dbReference>
<keyword evidence="1" id="KW-0808">Transferase</keyword>
<gene>
    <name evidence="4" type="ORF">LHGZ1_0097</name>
</gene>
<protein>
    <submittedName>
        <fullName evidence="4">Effector protein</fullName>
    </submittedName>
</protein>
<dbReference type="Proteomes" id="UP000197424">
    <property type="component" value="Chromosome"/>
</dbReference>
<dbReference type="PANTHER" id="PTHR43877">
    <property type="entry name" value="AMINOALKYLPHOSPHONATE N-ACETYLTRANSFERASE-RELATED-RELATED"/>
    <property type="match status" value="1"/>
</dbReference>
<dbReference type="CDD" id="cd04301">
    <property type="entry name" value="NAT_SF"/>
    <property type="match status" value="1"/>
</dbReference>
<accession>A0A248LDS0</accession>
<evidence type="ECO:0000313" key="5">
    <source>
        <dbReference type="Proteomes" id="UP000197424"/>
    </source>
</evidence>
<dbReference type="InterPro" id="IPR050832">
    <property type="entry name" value="Bact_Acetyltransf"/>
</dbReference>
<dbReference type="RefSeq" id="WP_088859812.1">
    <property type="nucleotide sequence ID" value="NZ_CP022115.1"/>
</dbReference>
<proteinExistence type="predicted"/>
<reference evidence="5" key="1">
    <citation type="submission" date="2017-06" db="EMBL/GenBank/DDBJ databases">
        <title>Whole genome sequence of Laribacter hongkongensis LHGZ1.</title>
        <authorList>
            <person name="Chen D."/>
            <person name="Wu H."/>
            <person name="Chen J."/>
        </authorList>
    </citation>
    <scope>NUCLEOTIDE SEQUENCE [LARGE SCALE GENOMIC DNA]</scope>
    <source>
        <strain evidence="5">LHGZ1</strain>
    </source>
</reference>
<dbReference type="AlphaFoldDB" id="A0A248LDS0"/>
<dbReference type="EMBL" id="CP022115">
    <property type="protein sequence ID" value="ASJ22928.1"/>
    <property type="molecule type" value="Genomic_DNA"/>
</dbReference>
<dbReference type="PANTHER" id="PTHR43877:SF1">
    <property type="entry name" value="ACETYLTRANSFERASE"/>
    <property type="match status" value="1"/>
</dbReference>
<keyword evidence="2" id="KW-0012">Acyltransferase</keyword>
<dbReference type="PROSITE" id="PS51186">
    <property type="entry name" value="GNAT"/>
    <property type="match status" value="1"/>
</dbReference>
<dbReference type="OrthoDB" id="9796171at2"/>
<organism evidence="4 5">
    <name type="scientific">Laribacter hongkongensis</name>
    <dbReference type="NCBI Taxonomy" id="168471"/>
    <lineage>
        <taxon>Bacteria</taxon>
        <taxon>Pseudomonadati</taxon>
        <taxon>Pseudomonadota</taxon>
        <taxon>Betaproteobacteria</taxon>
        <taxon>Neisseriales</taxon>
        <taxon>Aquaspirillaceae</taxon>
        <taxon>Laribacter</taxon>
    </lineage>
</organism>
<dbReference type="SUPFAM" id="SSF55729">
    <property type="entry name" value="Acyl-CoA N-acyltransferases (Nat)"/>
    <property type="match status" value="1"/>
</dbReference>
<evidence type="ECO:0000313" key="4">
    <source>
        <dbReference type="EMBL" id="ASJ22928.1"/>
    </source>
</evidence>
<dbReference type="InterPro" id="IPR016181">
    <property type="entry name" value="Acyl_CoA_acyltransferase"/>
</dbReference>
<feature type="domain" description="N-acetyltransferase" evidence="3">
    <location>
        <begin position="8"/>
        <end position="151"/>
    </location>
</feature>
<evidence type="ECO:0000256" key="2">
    <source>
        <dbReference type="ARBA" id="ARBA00023315"/>
    </source>
</evidence>
<evidence type="ECO:0000256" key="1">
    <source>
        <dbReference type="ARBA" id="ARBA00022679"/>
    </source>
</evidence>